<sequence length="115" mass="13206">MLNDIFNAYVVVNQNSPERLEEYKKFLTEKQQAISLGLQGSAKIMKELINLDEDLQKEVITGDLFYDLGELFLQNITLLQSLSASKEVANFYLHLPENQRTNLLNIGRIKNEEGM</sequence>
<name>A0A1V3J4J2_9PAST</name>
<organism evidence="1 2">
    <name type="scientific">Rodentibacter genomosp. 1</name>
    <dbReference type="NCBI Taxonomy" id="1908264"/>
    <lineage>
        <taxon>Bacteria</taxon>
        <taxon>Pseudomonadati</taxon>
        <taxon>Pseudomonadota</taxon>
        <taxon>Gammaproteobacteria</taxon>
        <taxon>Pasteurellales</taxon>
        <taxon>Pasteurellaceae</taxon>
        <taxon>Rodentibacter</taxon>
    </lineage>
</organism>
<dbReference type="RefSeq" id="WP_077542468.1">
    <property type="nucleotide sequence ID" value="NZ_MLHN01000011.1"/>
</dbReference>
<dbReference type="EMBL" id="MLHN01000011">
    <property type="protein sequence ID" value="OOF49985.1"/>
    <property type="molecule type" value="Genomic_DNA"/>
</dbReference>
<evidence type="ECO:0000313" key="1">
    <source>
        <dbReference type="EMBL" id="OOF49985.1"/>
    </source>
</evidence>
<comment type="caution">
    <text evidence="1">The sequence shown here is derived from an EMBL/GenBank/DDBJ whole genome shotgun (WGS) entry which is preliminary data.</text>
</comment>
<proteinExistence type="predicted"/>
<accession>A0A1V3J4J2</accession>
<gene>
    <name evidence="1" type="ORF">BKK54_07265</name>
</gene>
<reference evidence="1 2" key="1">
    <citation type="submission" date="2016-10" db="EMBL/GenBank/DDBJ databases">
        <title>Rodentibacter gen. nov. and new species.</title>
        <authorList>
            <person name="Christensen H."/>
        </authorList>
    </citation>
    <scope>NUCLEOTIDE SEQUENCE [LARGE SCALE GENOMIC DNA]</scope>
    <source>
        <strain evidence="2">ppn416</strain>
    </source>
</reference>
<dbReference type="AlphaFoldDB" id="A0A1V3J4J2"/>
<keyword evidence="2" id="KW-1185">Reference proteome</keyword>
<evidence type="ECO:0000313" key="2">
    <source>
        <dbReference type="Proteomes" id="UP000188481"/>
    </source>
</evidence>
<protein>
    <submittedName>
        <fullName evidence="1">Uncharacterized protein</fullName>
    </submittedName>
</protein>
<dbReference type="Proteomes" id="UP000188481">
    <property type="component" value="Unassembled WGS sequence"/>
</dbReference>